<protein>
    <submittedName>
        <fullName evidence="3">Uncharacterized protein</fullName>
    </submittedName>
</protein>
<reference evidence="3 4" key="1">
    <citation type="journal article" date="2019" name="Commun. Biol.">
        <title>The bagworm genome reveals a unique fibroin gene that provides high tensile strength.</title>
        <authorList>
            <person name="Kono N."/>
            <person name="Nakamura H."/>
            <person name="Ohtoshi R."/>
            <person name="Tomita M."/>
            <person name="Numata K."/>
            <person name="Arakawa K."/>
        </authorList>
    </citation>
    <scope>NUCLEOTIDE SEQUENCE [LARGE SCALE GENOMIC DNA]</scope>
</reference>
<dbReference type="Proteomes" id="UP000299102">
    <property type="component" value="Unassembled WGS sequence"/>
</dbReference>
<feature type="chain" id="PRO_5020020804" evidence="2">
    <location>
        <begin position="20"/>
        <end position="133"/>
    </location>
</feature>
<keyword evidence="2" id="KW-0732">Signal</keyword>
<evidence type="ECO:0000313" key="3">
    <source>
        <dbReference type="EMBL" id="GBP45073.1"/>
    </source>
</evidence>
<feature type="signal peptide" evidence="2">
    <location>
        <begin position="1"/>
        <end position="19"/>
    </location>
</feature>
<sequence length="133" mass="14741">MRIGIVIYWCVVAFHLCNAEDEKRTDPKEGARRAQWNPVPRSGSIVGDSSAAATNEQSSWVGIGYLMERELGDGWQSMIKGSGEWATRTLTHSKCNIGSCHFTSVFCEYGILLVKPAHLHMVAKLTTAARVMR</sequence>
<dbReference type="AlphaFoldDB" id="A0A4C1W205"/>
<feature type="region of interest" description="Disordered" evidence="1">
    <location>
        <begin position="26"/>
        <end position="51"/>
    </location>
</feature>
<dbReference type="EMBL" id="BGZK01000464">
    <property type="protein sequence ID" value="GBP45073.1"/>
    <property type="molecule type" value="Genomic_DNA"/>
</dbReference>
<evidence type="ECO:0000313" key="4">
    <source>
        <dbReference type="Proteomes" id="UP000299102"/>
    </source>
</evidence>
<evidence type="ECO:0000256" key="1">
    <source>
        <dbReference type="SAM" id="MobiDB-lite"/>
    </source>
</evidence>
<name>A0A4C1W205_EUMVA</name>
<accession>A0A4C1W205</accession>
<organism evidence="3 4">
    <name type="scientific">Eumeta variegata</name>
    <name type="common">Bagworm moth</name>
    <name type="synonym">Eumeta japonica</name>
    <dbReference type="NCBI Taxonomy" id="151549"/>
    <lineage>
        <taxon>Eukaryota</taxon>
        <taxon>Metazoa</taxon>
        <taxon>Ecdysozoa</taxon>
        <taxon>Arthropoda</taxon>
        <taxon>Hexapoda</taxon>
        <taxon>Insecta</taxon>
        <taxon>Pterygota</taxon>
        <taxon>Neoptera</taxon>
        <taxon>Endopterygota</taxon>
        <taxon>Lepidoptera</taxon>
        <taxon>Glossata</taxon>
        <taxon>Ditrysia</taxon>
        <taxon>Tineoidea</taxon>
        <taxon>Psychidae</taxon>
        <taxon>Oiketicinae</taxon>
        <taxon>Eumeta</taxon>
    </lineage>
</organism>
<evidence type="ECO:0000256" key="2">
    <source>
        <dbReference type="SAM" id="SignalP"/>
    </source>
</evidence>
<keyword evidence="4" id="KW-1185">Reference proteome</keyword>
<gene>
    <name evidence="3" type="ORF">EVAR_33178_1</name>
</gene>
<dbReference type="OrthoDB" id="7224190at2759"/>
<comment type="caution">
    <text evidence="3">The sequence shown here is derived from an EMBL/GenBank/DDBJ whole genome shotgun (WGS) entry which is preliminary data.</text>
</comment>
<proteinExistence type="predicted"/>